<protein>
    <submittedName>
        <fullName evidence="1">Uncharacterized protein</fullName>
    </submittedName>
</protein>
<sequence>MKKAAEEGRRRGVRRGAADRERLVRAVLSWLRGCELQRLARRHAAEAEQQSAKHAMLQDQALLLRRSLGDACSLASASQERLWRVRCWALLRRREAEVLMRLGSF</sequence>
<name>A0ABN9TJU5_9DINO</name>
<gene>
    <name evidence="1" type="ORF">PCOR1329_LOCUS39761</name>
</gene>
<dbReference type="Proteomes" id="UP001189429">
    <property type="component" value="Unassembled WGS sequence"/>
</dbReference>
<evidence type="ECO:0000313" key="1">
    <source>
        <dbReference type="EMBL" id="CAK0846197.1"/>
    </source>
</evidence>
<dbReference type="EMBL" id="CAUYUJ010014803">
    <property type="protein sequence ID" value="CAK0846197.1"/>
    <property type="molecule type" value="Genomic_DNA"/>
</dbReference>
<comment type="caution">
    <text evidence="1">The sequence shown here is derived from an EMBL/GenBank/DDBJ whole genome shotgun (WGS) entry which is preliminary data.</text>
</comment>
<proteinExistence type="predicted"/>
<keyword evidence="2" id="KW-1185">Reference proteome</keyword>
<accession>A0ABN9TJU5</accession>
<evidence type="ECO:0000313" key="2">
    <source>
        <dbReference type="Proteomes" id="UP001189429"/>
    </source>
</evidence>
<organism evidence="1 2">
    <name type="scientific">Prorocentrum cordatum</name>
    <dbReference type="NCBI Taxonomy" id="2364126"/>
    <lineage>
        <taxon>Eukaryota</taxon>
        <taxon>Sar</taxon>
        <taxon>Alveolata</taxon>
        <taxon>Dinophyceae</taxon>
        <taxon>Prorocentrales</taxon>
        <taxon>Prorocentraceae</taxon>
        <taxon>Prorocentrum</taxon>
    </lineage>
</organism>
<reference evidence="1" key="1">
    <citation type="submission" date="2023-10" db="EMBL/GenBank/DDBJ databases">
        <authorList>
            <person name="Chen Y."/>
            <person name="Shah S."/>
            <person name="Dougan E. K."/>
            <person name="Thang M."/>
            <person name="Chan C."/>
        </authorList>
    </citation>
    <scope>NUCLEOTIDE SEQUENCE [LARGE SCALE GENOMIC DNA]</scope>
</reference>